<evidence type="ECO:0000313" key="17">
    <source>
        <dbReference type="EMBL" id="RST89815.1"/>
    </source>
</evidence>
<name>A0A429Z862_9ENTE</name>
<dbReference type="PANTHER" id="PTHR32282:SF33">
    <property type="entry name" value="PEPTIDOGLYCAN GLYCOSYLTRANSFERASE"/>
    <property type="match status" value="1"/>
</dbReference>
<protein>
    <submittedName>
        <fullName evidence="17">Uncharacterized protein</fullName>
    </submittedName>
</protein>
<dbReference type="GO" id="GO:0006508">
    <property type="term" value="P:proteolysis"/>
    <property type="evidence" value="ECO:0007669"/>
    <property type="project" value="UniProtKB-KW"/>
</dbReference>
<keyword evidence="4" id="KW-0645">Protease</keyword>
<comment type="similarity">
    <text evidence="1">In the C-terminal section; belongs to the transpeptidase family.</text>
</comment>
<dbReference type="RefSeq" id="WP_125942425.1">
    <property type="nucleotide sequence ID" value="NZ_PXZH01000001.1"/>
</dbReference>
<accession>A0A429Z862</accession>
<dbReference type="GO" id="GO:0008360">
    <property type="term" value="P:regulation of cell shape"/>
    <property type="evidence" value="ECO:0007669"/>
    <property type="project" value="UniProtKB-KW"/>
</dbReference>
<evidence type="ECO:0000256" key="3">
    <source>
        <dbReference type="ARBA" id="ARBA00022645"/>
    </source>
</evidence>
<comment type="similarity">
    <text evidence="2">In the N-terminal section; belongs to the glycosyltransferase 51 family.</text>
</comment>
<proteinExistence type="inferred from homology"/>
<evidence type="ECO:0000256" key="2">
    <source>
        <dbReference type="ARBA" id="ARBA00007739"/>
    </source>
</evidence>
<feature type="compositionally biased region" description="Basic residues" evidence="14">
    <location>
        <begin position="10"/>
        <end position="26"/>
    </location>
</feature>
<evidence type="ECO:0000259" key="16">
    <source>
        <dbReference type="Pfam" id="PF00912"/>
    </source>
</evidence>
<reference evidence="17 18" key="1">
    <citation type="submission" date="2018-03" db="EMBL/GenBank/DDBJ databases">
        <authorList>
            <person name="Gulvik C.A."/>
        </authorList>
    </citation>
    <scope>NUCLEOTIDE SEQUENCE [LARGE SCALE GENOMIC DNA]</scope>
    <source>
        <strain evidence="17 18">JCM 31581</strain>
    </source>
</reference>
<feature type="region of interest" description="Disordered" evidence="14">
    <location>
        <begin position="1"/>
        <end position="26"/>
    </location>
</feature>
<dbReference type="InterPro" id="IPR001264">
    <property type="entry name" value="Glyco_trans_51"/>
</dbReference>
<evidence type="ECO:0000256" key="1">
    <source>
        <dbReference type="ARBA" id="ARBA00007090"/>
    </source>
</evidence>
<dbReference type="Pfam" id="PF00912">
    <property type="entry name" value="Transgly"/>
    <property type="match status" value="1"/>
</dbReference>
<dbReference type="InterPro" id="IPR023346">
    <property type="entry name" value="Lysozyme-like_dom_sf"/>
</dbReference>
<keyword evidence="10" id="KW-0511">Multifunctional enzyme</keyword>
<sequence length="863" mass="97813">MTLNNSNRSTSKRKKKARQKESSHKKKIALSTKISVSLLCLMFIGVGVGASYAKKQYQKVVNQAVETGYQLAEEMKESDFVALTPTRVLDQQDQLIQEFRSKKYEYLPIDKMDHHVYEALISIEDKRFYQHQGVDIKGLAGVAVNAALGKGMRGASTITQQLVKNIYLSDEVTVSRKLTEMVIAQKLEDRYPKKKILEYYLNNVYYGYNCYGINTASLYYFNQSVNDITLLQQATLVGVTNNPTQYDPIKEPKAAEARGKLILSLMAEQGYLSESELQKSLKETLKTQVNTNVLDNQVKDNQVAVAMDFATKKVMADNGFRFQYEFNTGEEQQEYFARYNERYNETYNKVVSGGYQIKTSINQDLQRKLQQQVTDIMSPYTEIDPDTQFYTKQAAMTVIDNQTGMIVASIGGRGEANNTYNRASLSLRQPGSAIKPFLSYAYAYEQGLLETSQVSDDRLNANYPNNVYLKSMGNLTLRRALAISSNVVAYKLLLNVENPLEKLAAMEFSGLDYRDKNPIIAIGGFTMGITNQDLAGAMATVVNNGNYREPTNVVSLVENETGRVIYNHEKAQEKKIYSDDVSYLLLDTMKGVVTEPGGTGESYRLPNYPHLAVKTGTTDQAKDKWSVGATPYYSVAVWTGYDTPTPMGLEDIDSAAIFKQAMATLIEGKPVIDFNRPSSVYKVNDQWVTLTSQREDVLKNRRFEDIKQKSQDKKQLEDYRLAAVNQLPQVNLTKPEDYRYLQQLIANLANYPLKVSVNASNFSVIDQMYRSLTQFIGLLYDSQAQQDLTNQLEQAYANKQSELTQLQNQVTAEHERELAQYDLAQLKEKEKEKDKKEKEKESDSEKNSSDKPKDQEDKPSRHD</sequence>
<evidence type="ECO:0000256" key="14">
    <source>
        <dbReference type="SAM" id="MobiDB-lite"/>
    </source>
</evidence>
<dbReference type="GO" id="GO:0009252">
    <property type="term" value="P:peptidoglycan biosynthetic process"/>
    <property type="evidence" value="ECO:0007669"/>
    <property type="project" value="UniProtKB-KW"/>
</dbReference>
<dbReference type="Gene3D" id="3.40.710.10">
    <property type="entry name" value="DD-peptidase/beta-lactamase superfamily"/>
    <property type="match status" value="1"/>
</dbReference>
<dbReference type="SUPFAM" id="SSF53955">
    <property type="entry name" value="Lysozyme-like"/>
    <property type="match status" value="1"/>
</dbReference>
<dbReference type="OrthoDB" id="9766909at2"/>
<keyword evidence="7" id="KW-0378">Hydrolase</keyword>
<evidence type="ECO:0000256" key="9">
    <source>
        <dbReference type="ARBA" id="ARBA00022984"/>
    </source>
</evidence>
<feature type="domain" description="Glycosyl transferase family 51" evidence="16">
    <location>
        <begin position="94"/>
        <end position="266"/>
    </location>
</feature>
<keyword evidence="3" id="KW-0121">Carboxypeptidase</keyword>
<dbReference type="EMBL" id="PXZH01000001">
    <property type="protein sequence ID" value="RST89815.1"/>
    <property type="molecule type" value="Genomic_DNA"/>
</dbReference>
<dbReference type="Gene3D" id="1.10.3810.10">
    <property type="entry name" value="Biosynthetic peptidoglycan transglycosylase-like"/>
    <property type="match status" value="1"/>
</dbReference>
<feature type="region of interest" description="Disordered" evidence="14">
    <location>
        <begin position="822"/>
        <end position="863"/>
    </location>
</feature>
<dbReference type="InterPro" id="IPR050396">
    <property type="entry name" value="Glycosyltr_51/Transpeptidase"/>
</dbReference>
<evidence type="ECO:0000256" key="12">
    <source>
        <dbReference type="ARBA" id="ARBA00034000"/>
    </source>
</evidence>
<comment type="catalytic activity">
    <reaction evidence="13">
        <text>[GlcNAc-(1-&gt;4)-Mur2Ac(oyl-L-Ala-gamma-D-Glu-L-Lys-D-Ala-D-Ala)](n)-di-trans,octa-cis-undecaprenyl diphosphate + beta-D-GlcNAc-(1-&gt;4)-Mur2Ac(oyl-L-Ala-gamma-D-Glu-L-Lys-D-Ala-D-Ala)-di-trans,octa-cis-undecaprenyl diphosphate = [GlcNAc-(1-&gt;4)-Mur2Ac(oyl-L-Ala-gamma-D-Glu-L-Lys-D-Ala-D-Ala)](n+1)-di-trans,octa-cis-undecaprenyl diphosphate + di-trans,octa-cis-undecaprenyl diphosphate + H(+)</text>
        <dbReference type="Rhea" id="RHEA:23708"/>
        <dbReference type="Rhea" id="RHEA-COMP:9602"/>
        <dbReference type="Rhea" id="RHEA-COMP:9603"/>
        <dbReference type="ChEBI" id="CHEBI:15378"/>
        <dbReference type="ChEBI" id="CHEBI:58405"/>
        <dbReference type="ChEBI" id="CHEBI:60033"/>
        <dbReference type="ChEBI" id="CHEBI:78435"/>
        <dbReference type="EC" id="2.4.99.28"/>
    </reaction>
</comment>
<gene>
    <name evidence="17" type="ORF">C7P63_01675</name>
</gene>
<keyword evidence="9" id="KW-0573">Peptidoglycan synthesis</keyword>
<dbReference type="GO" id="GO:0008955">
    <property type="term" value="F:peptidoglycan glycosyltransferase activity"/>
    <property type="evidence" value="ECO:0007669"/>
    <property type="project" value="UniProtKB-EC"/>
</dbReference>
<dbReference type="GO" id="GO:0009002">
    <property type="term" value="F:serine-type D-Ala-D-Ala carboxypeptidase activity"/>
    <property type="evidence" value="ECO:0007669"/>
    <property type="project" value="UniProtKB-EC"/>
</dbReference>
<evidence type="ECO:0000256" key="10">
    <source>
        <dbReference type="ARBA" id="ARBA00023268"/>
    </source>
</evidence>
<dbReference type="Proteomes" id="UP000277864">
    <property type="component" value="Unassembled WGS sequence"/>
</dbReference>
<keyword evidence="5" id="KW-0328">Glycosyltransferase</keyword>
<organism evidence="17 18">
    <name type="scientific">Vagococcus humatus</name>
    <dbReference type="NCBI Taxonomy" id="1889241"/>
    <lineage>
        <taxon>Bacteria</taxon>
        <taxon>Bacillati</taxon>
        <taxon>Bacillota</taxon>
        <taxon>Bacilli</taxon>
        <taxon>Lactobacillales</taxon>
        <taxon>Enterococcaceae</taxon>
        <taxon>Vagococcus</taxon>
    </lineage>
</organism>
<dbReference type="Pfam" id="PF00905">
    <property type="entry name" value="Transpeptidase"/>
    <property type="match status" value="1"/>
</dbReference>
<evidence type="ECO:0000256" key="7">
    <source>
        <dbReference type="ARBA" id="ARBA00022801"/>
    </source>
</evidence>
<evidence type="ECO:0000256" key="13">
    <source>
        <dbReference type="ARBA" id="ARBA00049902"/>
    </source>
</evidence>
<keyword evidence="6" id="KW-0808">Transferase</keyword>
<comment type="caution">
    <text evidence="17">The sequence shown here is derived from an EMBL/GenBank/DDBJ whole genome shotgun (WGS) entry which is preliminary data.</text>
</comment>
<dbReference type="SUPFAM" id="SSF56601">
    <property type="entry name" value="beta-lactamase/transpeptidase-like"/>
    <property type="match status" value="1"/>
</dbReference>
<dbReference type="InterPro" id="IPR036950">
    <property type="entry name" value="PBP_transglycosylase"/>
</dbReference>
<dbReference type="FunFam" id="1.10.3810.10:FF:000001">
    <property type="entry name" value="Penicillin-binding protein 1A"/>
    <property type="match status" value="1"/>
</dbReference>
<evidence type="ECO:0000259" key="15">
    <source>
        <dbReference type="Pfam" id="PF00905"/>
    </source>
</evidence>
<dbReference type="PANTHER" id="PTHR32282">
    <property type="entry name" value="BINDING PROTEIN TRANSPEPTIDASE, PUTATIVE-RELATED"/>
    <property type="match status" value="1"/>
</dbReference>
<dbReference type="InterPro" id="IPR001460">
    <property type="entry name" value="PCN-bd_Tpept"/>
</dbReference>
<keyword evidence="18" id="KW-1185">Reference proteome</keyword>
<comment type="catalytic activity">
    <reaction evidence="12">
        <text>Preferential cleavage: (Ac)2-L-Lys-D-Ala-|-D-Ala. Also transpeptidation of peptidyl-alanyl moieties that are N-acyl substituents of D-alanine.</text>
        <dbReference type="EC" id="3.4.16.4"/>
    </reaction>
</comment>
<evidence type="ECO:0000313" key="18">
    <source>
        <dbReference type="Proteomes" id="UP000277864"/>
    </source>
</evidence>
<evidence type="ECO:0000256" key="8">
    <source>
        <dbReference type="ARBA" id="ARBA00022960"/>
    </source>
</evidence>
<keyword evidence="11" id="KW-0961">Cell wall biogenesis/degradation</keyword>
<dbReference type="GO" id="GO:0008658">
    <property type="term" value="F:penicillin binding"/>
    <property type="evidence" value="ECO:0007669"/>
    <property type="project" value="InterPro"/>
</dbReference>
<evidence type="ECO:0000256" key="5">
    <source>
        <dbReference type="ARBA" id="ARBA00022676"/>
    </source>
</evidence>
<evidence type="ECO:0000256" key="6">
    <source>
        <dbReference type="ARBA" id="ARBA00022679"/>
    </source>
</evidence>
<keyword evidence="8" id="KW-0133">Cell shape</keyword>
<dbReference type="AlphaFoldDB" id="A0A429Z862"/>
<evidence type="ECO:0000256" key="4">
    <source>
        <dbReference type="ARBA" id="ARBA00022670"/>
    </source>
</evidence>
<dbReference type="GO" id="GO:0071555">
    <property type="term" value="P:cell wall organization"/>
    <property type="evidence" value="ECO:0007669"/>
    <property type="project" value="UniProtKB-KW"/>
</dbReference>
<feature type="domain" description="Penicillin-binding protein transpeptidase" evidence="15">
    <location>
        <begin position="395"/>
        <end position="662"/>
    </location>
</feature>
<evidence type="ECO:0000256" key="11">
    <source>
        <dbReference type="ARBA" id="ARBA00023316"/>
    </source>
</evidence>
<dbReference type="InterPro" id="IPR012338">
    <property type="entry name" value="Beta-lactam/transpept-like"/>
</dbReference>